<accession>X1SEA4</accession>
<dbReference type="EMBL" id="BARW01000558">
    <property type="protein sequence ID" value="GAI66109.1"/>
    <property type="molecule type" value="Genomic_DNA"/>
</dbReference>
<name>X1SEA4_9ZZZZ</name>
<protein>
    <submittedName>
        <fullName evidence="1">Uncharacterized protein</fullName>
    </submittedName>
</protein>
<proteinExistence type="predicted"/>
<gene>
    <name evidence="1" type="ORF">S12H4_02324</name>
</gene>
<sequence>FRKLNCLMITLKNNKIGVVSIDPKMKESLEECLEIWKNNFNLHGEKLFRKLPIITSHHSRMFFSGIEKG</sequence>
<reference evidence="1" key="1">
    <citation type="journal article" date="2014" name="Front. Microbiol.">
        <title>High frequency of phylogenetically diverse reductive dehalogenase-homologous genes in deep subseafloor sedimentary metagenomes.</title>
        <authorList>
            <person name="Kawai M."/>
            <person name="Futagami T."/>
            <person name="Toyoda A."/>
            <person name="Takaki Y."/>
            <person name="Nishi S."/>
            <person name="Hori S."/>
            <person name="Arai W."/>
            <person name="Tsubouchi T."/>
            <person name="Morono Y."/>
            <person name="Uchiyama I."/>
            <person name="Ito T."/>
            <person name="Fujiyama A."/>
            <person name="Inagaki F."/>
            <person name="Takami H."/>
        </authorList>
    </citation>
    <scope>NUCLEOTIDE SEQUENCE</scope>
    <source>
        <strain evidence="1">Expedition CK06-06</strain>
    </source>
</reference>
<feature type="non-terminal residue" evidence="1">
    <location>
        <position position="1"/>
    </location>
</feature>
<comment type="caution">
    <text evidence="1">The sequence shown here is derived from an EMBL/GenBank/DDBJ whole genome shotgun (WGS) entry which is preliminary data.</text>
</comment>
<evidence type="ECO:0000313" key="1">
    <source>
        <dbReference type="EMBL" id="GAI66109.1"/>
    </source>
</evidence>
<dbReference type="AlphaFoldDB" id="X1SEA4"/>
<organism evidence="1">
    <name type="scientific">marine sediment metagenome</name>
    <dbReference type="NCBI Taxonomy" id="412755"/>
    <lineage>
        <taxon>unclassified sequences</taxon>
        <taxon>metagenomes</taxon>
        <taxon>ecological metagenomes</taxon>
    </lineage>
</organism>